<keyword evidence="3" id="KW-0804">Transcription</keyword>
<evidence type="ECO:0000256" key="4">
    <source>
        <dbReference type="SAM" id="Phobius"/>
    </source>
</evidence>
<feature type="domain" description="HTH luxR-type" evidence="5">
    <location>
        <begin position="344"/>
        <end position="401"/>
    </location>
</feature>
<dbReference type="EMBL" id="JABFOQ010000005">
    <property type="protein sequence ID" value="NOJ75014.1"/>
    <property type="molecule type" value="Genomic_DNA"/>
</dbReference>
<dbReference type="PROSITE" id="PS50043">
    <property type="entry name" value="HTH_LUXR_2"/>
    <property type="match status" value="1"/>
</dbReference>
<dbReference type="Gene3D" id="1.10.10.10">
    <property type="entry name" value="Winged helix-like DNA-binding domain superfamily/Winged helix DNA-binding domain"/>
    <property type="match status" value="1"/>
</dbReference>
<gene>
    <name evidence="6" type="ORF">HMH06_04025</name>
</gene>
<dbReference type="Proteomes" id="UP000580344">
    <property type="component" value="Unassembled WGS sequence"/>
</dbReference>
<evidence type="ECO:0000259" key="5">
    <source>
        <dbReference type="PROSITE" id="PS50043"/>
    </source>
</evidence>
<dbReference type="SUPFAM" id="SSF46894">
    <property type="entry name" value="C-terminal effector domain of the bipartite response regulators"/>
    <property type="match status" value="1"/>
</dbReference>
<dbReference type="CDD" id="cd06170">
    <property type="entry name" value="LuxR_C_like"/>
    <property type="match status" value="1"/>
</dbReference>
<dbReference type="InterPro" id="IPR036388">
    <property type="entry name" value="WH-like_DNA-bd_sf"/>
</dbReference>
<dbReference type="Pfam" id="PF00196">
    <property type="entry name" value="GerE"/>
    <property type="match status" value="1"/>
</dbReference>
<keyword evidence="4" id="KW-0812">Transmembrane</keyword>
<keyword evidence="7" id="KW-1185">Reference proteome</keyword>
<keyword evidence="4" id="KW-0472">Membrane</keyword>
<protein>
    <submittedName>
        <fullName evidence="6">Helix-turn-helix transcriptional regulator</fullName>
    </submittedName>
</protein>
<keyword evidence="4" id="KW-1133">Transmembrane helix</keyword>
<dbReference type="PANTHER" id="PTHR44688:SF16">
    <property type="entry name" value="DNA-BINDING TRANSCRIPTIONAL ACTIVATOR DEVR_DOSR"/>
    <property type="match status" value="1"/>
</dbReference>
<dbReference type="PRINTS" id="PR00038">
    <property type="entry name" value="HTHLUXR"/>
</dbReference>
<comment type="caution">
    <text evidence="6">The sequence shown here is derived from an EMBL/GenBank/DDBJ whole genome shotgun (WGS) entry which is preliminary data.</text>
</comment>
<dbReference type="Gene3D" id="1.25.40.10">
    <property type="entry name" value="Tetratricopeptide repeat domain"/>
    <property type="match status" value="1"/>
</dbReference>
<dbReference type="PANTHER" id="PTHR44688">
    <property type="entry name" value="DNA-BINDING TRANSCRIPTIONAL ACTIVATOR DEVR_DOSR"/>
    <property type="match status" value="1"/>
</dbReference>
<dbReference type="SUPFAM" id="SSF48452">
    <property type="entry name" value="TPR-like"/>
    <property type="match status" value="1"/>
</dbReference>
<organism evidence="6 7">
    <name type="scientific">Empedobacter stercoris</name>
    <dbReference type="NCBI Taxonomy" id="1628248"/>
    <lineage>
        <taxon>Bacteria</taxon>
        <taxon>Pseudomonadati</taxon>
        <taxon>Bacteroidota</taxon>
        <taxon>Flavobacteriia</taxon>
        <taxon>Flavobacteriales</taxon>
        <taxon>Weeksellaceae</taxon>
        <taxon>Empedobacter</taxon>
    </lineage>
</organism>
<reference evidence="6 7" key="1">
    <citation type="submission" date="2020-05" db="EMBL/GenBank/DDBJ databases">
        <title>Tigecycline resistant gene in Empedobacter stercoris.</title>
        <authorList>
            <person name="Chen Y."/>
            <person name="Cheng Y."/>
            <person name="Zhou K."/>
        </authorList>
    </citation>
    <scope>NUCLEOTIDE SEQUENCE [LARGE SCALE GENOMIC DNA]</scope>
    <source>
        <strain evidence="6 7">ES202</strain>
    </source>
</reference>
<dbReference type="InterPro" id="IPR016032">
    <property type="entry name" value="Sig_transdc_resp-reg_C-effctor"/>
</dbReference>
<keyword evidence="1" id="KW-0805">Transcription regulation</keyword>
<dbReference type="InterPro" id="IPR011990">
    <property type="entry name" value="TPR-like_helical_dom_sf"/>
</dbReference>
<name>A0ABX1WKG2_9FLAO</name>
<dbReference type="RefSeq" id="WP_171622332.1">
    <property type="nucleotide sequence ID" value="NZ_JABFOQ010000005.1"/>
</dbReference>
<evidence type="ECO:0000256" key="3">
    <source>
        <dbReference type="ARBA" id="ARBA00023163"/>
    </source>
</evidence>
<evidence type="ECO:0000256" key="2">
    <source>
        <dbReference type="ARBA" id="ARBA00023125"/>
    </source>
</evidence>
<dbReference type="InterPro" id="IPR000792">
    <property type="entry name" value="Tscrpt_reg_LuxR_C"/>
</dbReference>
<evidence type="ECO:0000313" key="7">
    <source>
        <dbReference type="Proteomes" id="UP000580344"/>
    </source>
</evidence>
<keyword evidence="2" id="KW-0238">DNA-binding</keyword>
<dbReference type="SMART" id="SM00421">
    <property type="entry name" value="HTH_LUXR"/>
    <property type="match status" value="1"/>
</dbReference>
<evidence type="ECO:0000313" key="6">
    <source>
        <dbReference type="EMBL" id="NOJ75014.1"/>
    </source>
</evidence>
<feature type="transmembrane region" description="Helical" evidence="4">
    <location>
        <begin position="287"/>
        <end position="306"/>
    </location>
</feature>
<evidence type="ECO:0000256" key="1">
    <source>
        <dbReference type="ARBA" id="ARBA00023015"/>
    </source>
</evidence>
<proteinExistence type="predicted"/>
<accession>A0ABX1WKG2</accession>
<sequence>MKKFLLLLFFSFYTQVGFGNTINSEILKKEISNFNQIGAYNKSIFKLDSLIYSERVSNYDLYNLYLLKYITYKTLLNYPEAEENLNIAEKYGLKDPNRKKEVETKILIERIFIQFDYLKYDNVNELLKKVEKNNLHFLDPETYAFYISVLGTINILNKDYQQAEKEYNEAVDVLKKESPKHLPNIYRKLLHLYTETNEDQKAIKAFENGLYYAKKFNTKLYILNMYESLTWHYAQNEDWEKAYKTRLIVNDLATDYDAINQSGKLQSLEKEIINKRNNLEVRNQKNIKFFLGIISTILAILLLVLFKYNKINKEKRILVENENERMRKELSDLIDNKSKNEKIVTFSDYNLSERQLEIIDFVRKGLTNKEIATQLYISENTVKYHLKVIYTTLGIDSRNSL</sequence>